<dbReference type="PRINTS" id="PR01036">
    <property type="entry name" value="TCRTETB"/>
</dbReference>
<dbReference type="GeneID" id="39597490"/>
<gene>
    <name evidence="7" type="ORF">C8Q69DRAFT_408704</name>
</gene>
<dbReference type="InterPro" id="IPR011701">
    <property type="entry name" value="MFS"/>
</dbReference>
<dbReference type="PROSITE" id="PS50850">
    <property type="entry name" value="MFS"/>
    <property type="match status" value="1"/>
</dbReference>
<evidence type="ECO:0000313" key="7">
    <source>
        <dbReference type="EMBL" id="RWQ91979.1"/>
    </source>
</evidence>
<feature type="transmembrane region" description="Helical" evidence="5">
    <location>
        <begin position="95"/>
        <end position="113"/>
    </location>
</feature>
<evidence type="ECO:0000256" key="3">
    <source>
        <dbReference type="ARBA" id="ARBA00022989"/>
    </source>
</evidence>
<feature type="transmembrane region" description="Helical" evidence="5">
    <location>
        <begin position="222"/>
        <end position="241"/>
    </location>
</feature>
<dbReference type="VEuPathDB" id="FungiDB:C8Q69DRAFT_408704"/>
<dbReference type="GO" id="GO:0005886">
    <property type="term" value="C:plasma membrane"/>
    <property type="evidence" value="ECO:0007669"/>
    <property type="project" value="TreeGrafter"/>
</dbReference>
<evidence type="ECO:0000256" key="2">
    <source>
        <dbReference type="ARBA" id="ARBA00022692"/>
    </source>
</evidence>
<dbReference type="PANTHER" id="PTHR23501:SF198">
    <property type="entry name" value="AZOLE RESISTANCE PROTEIN 1-RELATED"/>
    <property type="match status" value="1"/>
</dbReference>
<dbReference type="Gene3D" id="1.20.1250.20">
    <property type="entry name" value="MFS general substrate transporter like domains"/>
    <property type="match status" value="1"/>
</dbReference>
<dbReference type="PANTHER" id="PTHR23501">
    <property type="entry name" value="MAJOR FACILITATOR SUPERFAMILY"/>
    <property type="match status" value="1"/>
</dbReference>
<dbReference type="InterPro" id="IPR036259">
    <property type="entry name" value="MFS_trans_sf"/>
</dbReference>
<comment type="caution">
    <text evidence="7">The sequence shown here is derived from an EMBL/GenBank/DDBJ whole genome shotgun (WGS) entry which is preliminary data.</text>
</comment>
<dbReference type="Pfam" id="PF07690">
    <property type="entry name" value="MFS_1"/>
    <property type="match status" value="1"/>
</dbReference>
<keyword evidence="8" id="KW-1185">Reference proteome</keyword>
<name>A0A443HJM9_BYSSP</name>
<dbReference type="Gene3D" id="1.20.1720.10">
    <property type="entry name" value="Multidrug resistance protein D"/>
    <property type="match status" value="1"/>
</dbReference>
<feature type="transmembrane region" description="Helical" evidence="5">
    <location>
        <begin position="26"/>
        <end position="44"/>
    </location>
</feature>
<feature type="transmembrane region" description="Helical" evidence="5">
    <location>
        <begin position="331"/>
        <end position="350"/>
    </location>
</feature>
<dbReference type="GO" id="GO:0022857">
    <property type="term" value="F:transmembrane transporter activity"/>
    <property type="evidence" value="ECO:0007669"/>
    <property type="project" value="InterPro"/>
</dbReference>
<dbReference type="InterPro" id="IPR020846">
    <property type="entry name" value="MFS_dom"/>
</dbReference>
<evidence type="ECO:0000313" key="8">
    <source>
        <dbReference type="Proteomes" id="UP000283841"/>
    </source>
</evidence>
<feature type="domain" description="Major facilitator superfamily (MFS) profile" evidence="6">
    <location>
        <begin position="29"/>
        <end position="516"/>
    </location>
</feature>
<protein>
    <submittedName>
        <fullName evidence="7">Major facilitator superfamily domain-containing protein</fullName>
    </submittedName>
</protein>
<feature type="transmembrane region" description="Helical" evidence="5">
    <location>
        <begin position="290"/>
        <end position="311"/>
    </location>
</feature>
<dbReference type="RefSeq" id="XP_028481624.1">
    <property type="nucleotide sequence ID" value="XM_028628213.1"/>
</dbReference>
<proteinExistence type="predicted"/>
<sequence>MGPRSGSSPQLTVQDDGENYPSGPKFWLIGAALCLGGFLVSFDSTLLSTAVPVISDEFHSLGDIGWYSSVYFLAMCTPQMVLVKLNGRYPIRWNYGIAMALFIAGSALCGAAPNSPVLIAGRALAGLGSSGLLASSAAMVPFLAPPSERPTLFGLFAGAMGLGVGSGPLIGGALTEKVTWRWNFYMNIPIGAVIYAIFYLTVHPQKPDYSTPWRSFLRTLDLLGLATFAPATACLLIALQWGGTTYPWADVRVIVLLVLSGVLAVIFLVVEFWLGDSAMLPRRIFSKRNVWCAVWFCFCGNGAAVVLTYYLPIWFQGVQGDTPVLSGVHTLPLVVTTVFTTILGGILITLFGHVGPFMVAGSIFMAVGAGLLTTLDSNTSVSKWIGYQIIYALGAAFGRQCPSVCLQNLLPEKDAPLAYTLVTFISFVAGAIFVSTAQALFSNRLVSGLEGLGMSKAEATASLAKGVMSLTQGLSDDAKTAVLHVLNTSIVNAWRLPVALSCMSIVGALVLEHQKVKGKPNI</sequence>
<dbReference type="AlphaFoldDB" id="A0A443HJM9"/>
<feature type="transmembrane region" description="Helical" evidence="5">
    <location>
        <begin position="182"/>
        <end position="202"/>
    </location>
</feature>
<dbReference type="CDD" id="cd17502">
    <property type="entry name" value="MFS_Azr1_MDR_like"/>
    <property type="match status" value="1"/>
</dbReference>
<feature type="transmembrane region" description="Helical" evidence="5">
    <location>
        <begin position="357"/>
        <end position="375"/>
    </location>
</feature>
<feature type="transmembrane region" description="Helical" evidence="5">
    <location>
        <begin position="151"/>
        <end position="170"/>
    </location>
</feature>
<evidence type="ECO:0000256" key="5">
    <source>
        <dbReference type="SAM" id="Phobius"/>
    </source>
</evidence>
<keyword evidence="3 5" id="KW-1133">Transmembrane helix</keyword>
<evidence type="ECO:0000259" key="6">
    <source>
        <dbReference type="PROSITE" id="PS50850"/>
    </source>
</evidence>
<dbReference type="EMBL" id="RCNU01000015">
    <property type="protein sequence ID" value="RWQ91979.1"/>
    <property type="molecule type" value="Genomic_DNA"/>
</dbReference>
<dbReference type="FunFam" id="1.20.1250.20:FF:000196">
    <property type="entry name" value="MFS toxin efflux pump (AflT)"/>
    <property type="match status" value="1"/>
</dbReference>
<organism evidence="7 8">
    <name type="scientific">Byssochlamys spectabilis</name>
    <name type="common">Paecilomyces variotii</name>
    <dbReference type="NCBI Taxonomy" id="264951"/>
    <lineage>
        <taxon>Eukaryota</taxon>
        <taxon>Fungi</taxon>
        <taxon>Dikarya</taxon>
        <taxon>Ascomycota</taxon>
        <taxon>Pezizomycotina</taxon>
        <taxon>Eurotiomycetes</taxon>
        <taxon>Eurotiomycetidae</taxon>
        <taxon>Eurotiales</taxon>
        <taxon>Thermoascaceae</taxon>
        <taxon>Paecilomyces</taxon>
    </lineage>
</organism>
<feature type="transmembrane region" description="Helical" evidence="5">
    <location>
        <begin position="418"/>
        <end position="441"/>
    </location>
</feature>
<keyword evidence="2 5" id="KW-0812">Transmembrane</keyword>
<feature type="transmembrane region" description="Helical" evidence="5">
    <location>
        <begin position="253"/>
        <end position="274"/>
    </location>
</feature>
<evidence type="ECO:0000256" key="1">
    <source>
        <dbReference type="ARBA" id="ARBA00004141"/>
    </source>
</evidence>
<reference evidence="7 8" key="1">
    <citation type="journal article" date="2018" name="Front. Microbiol.">
        <title>Genomic and genetic insights into a cosmopolitan fungus, Paecilomyces variotii (Eurotiales).</title>
        <authorList>
            <person name="Urquhart A.S."/>
            <person name="Mondo S.J."/>
            <person name="Makela M.R."/>
            <person name="Hane J.K."/>
            <person name="Wiebenga A."/>
            <person name="He G."/>
            <person name="Mihaltcheva S."/>
            <person name="Pangilinan J."/>
            <person name="Lipzen A."/>
            <person name="Barry K."/>
            <person name="de Vries R.P."/>
            <person name="Grigoriev I.V."/>
            <person name="Idnurm A."/>
        </authorList>
    </citation>
    <scope>NUCLEOTIDE SEQUENCE [LARGE SCALE GENOMIC DNA]</scope>
    <source>
        <strain evidence="7 8">CBS 101075</strain>
    </source>
</reference>
<dbReference type="SUPFAM" id="SSF103473">
    <property type="entry name" value="MFS general substrate transporter"/>
    <property type="match status" value="1"/>
</dbReference>
<keyword evidence="4 5" id="KW-0472">Membrane</keyword>
<evidence type="ECO:0000256" key="4">
    <source>
        <dbReference type="ARBA" id="ARBA00023136"/>
    </source>
</evidence>
<feature type="transmembrane region" description="Helical" evidence="5">
    <location>
        <begin position="119"/>
        <end position="144"/>
    </location>
</feature>
<feature type="transmembrane region" description="Helical" evidence="5">
    <location>
        <begin position="64"/>
        <end position="83"/>
    </location>
</feature>
<accession>A0A443HJM9</accession>
<comment type="subcellular location">
    <subcellularLocation>
        <location evidence="1">Membrane</location>
        <topology evidence="1">Multi-pass membrane protein</topology>
    </subcellularLocation>
</comment>
<dbReference type="Proteomes" id="UP000283841">
    <property type="component" value="Unassembled WGS sequence"/>
</dbReference>